<feature type="compositionally biased region" description="Pro residues" evidence="6">
    <location>
        <begin position="692"/>
        <end position="701"/>
    </location>
</feature>
<accession>U5H681</accession>
<dbReference type="InterPro" id="IPR013209">
    <property type="entry name" value="LNS2"/>
</dbReference>
<dbReference type="InterPro" id="IPR031315">
    <property type="entry name" value="LNS2/PITP"/>
</dbReference>
<feature type="compositionally biased region" description="Basic and acidic residues" evidence="6">
    <location>
        <begin position="1104"/>
        <end position="1117"/>
    </location>
</feature>
<evidence type="ECO:0000256" key="6">
    <source>
        <dbReference type="SAM" id="MobiDB-lite"/>
    </source>
</evidence>
<keyword evidence="4" id="KW-0597">Phosphoprotein</keyword>
<evidence type="ECO:0000313" key="9">
    <source>
        <dbReference type="EnsemblFungi" id="MVLG_02785T0"/>
    </source>
</evidence>
<feature type="compositionally biased region" description="Basic and acidic residues" evidence="6">
    <location>
        <begin position="1128"/>
        <end position="1143"/>
    </location>
</feature>
<dbReference type="OMA" id="GSRWWFS"/>
<feature type="compositionally biased region" description="Basic and acidic residues" evidence="6">
    <location>
        <begin position="308"/>
        <end position="320"/>
    </location>
</feature>
<feature type="region of interest" description="Disordered" evidence="6">
    <location>
        <begin position="366"/>
        <end position="516"/>
    </location>
</feature>
<reference evidence="10" key="1">
    <citation type="submission" date="2010-11" db="EMBL/GenBank/DDBJ databases">
        <title>The genome sequence of Microbotryum violaceum strain p1A1 Lamole.</title>
        <authorList>
            <person name="Cuomo C."/>
            <person name="Perlin M."/>
            <person name="Young S.K."/>
            <person name="Zeng Q."/>
            <person name="Gargeya S."/>
            <person name="Alvarado L."/>
            <person name="Berlin A."/>
            <person name="Chapman S.B."/>
            <person name="Chen Z."/>
            <person name="Freedman E."/>
            <person name="Gellesch M."/>
            <person name="Goldberg J."/>
            <person name="Griggs A."/>
            <person name="Gujja S."/>
            <person name="Heilman E."/>
            <person name="Heiman D."/>
            <person name="Howarth C."/>
            <person name="Mehta T."/>
            <person name="Neiman D."/>
            <person name="Pearson M."/>
            <person name="Roberts A."/>
            <person name="Saif S."/>
            <person name="Shea T."/>
            <person name="Shenoy N."/>
            <person name="Sisk P."/>
            <person name="Stolte C."/>
            <person name="Sykes S."/>
            <person name="White J."/>
            <person name="Yandava C."/>
            <person name="Haas B."/>
            <person name="Nusbaum C."/>
            <person name="Birren B."/>
        </authorList>
    </citation>
    <scope>NUCLEOTIDE SEQUENCE [LARGE SCALE GENOMIC DNA]</scope>
    <source>
        <strain evidence="10">p1A1 Lamole</strain>
    </source>
</reference>
<comment type="similarity">
    <text evidence="2">Belongs to the lipin family.</text>
</comment>
<evidence type="ECO:0000256" key="5">
    <source>
        <dbReference type="ARBA" id="ARBA00022801"/>
    </source>
</evidence>
<feature type="domain" description="LNS2/PITP" evidence="7">
    <location>
        <begin position="796"/>
        <end position="951"/>
    </location>
</feature>
<dbReference type="FunCoup" id="U5H681">
    <property type="interactions" value="249"/>
</dbReference>
<dbReference type="EMBL" id="AEIJ01000263">
    <property type="status" value="NOT_ANNOTATED_CDS"/>
    <property type="molecule type" value="Genomic_DNA"/>
</dbReference>
<dbReference type="EMBL" id="GL541665">
    <property type="protein sequence ID" value="KDE06897.1"/>
    <property type="molecule type" value="Genomic_DNA"/>
</dbReference>
<dbReference type="GO" id="GO:0009062">
    <property type="term" value="P:fatty acid catabolic process"/>
    <property type="evidence" value="ECO:0007669"/>
    <property type="project" value="TreeGrafter"/>
</dbReference>
<feature type="compositionally biased region" description="Acidic residues" evidence="6">
    <location>
        <begin position="1144"/>
        <end position="1173"/>
    </location>
</feature>
<dbReference type="FunFam" id="3.40.50.1000:FF:000063">
    <property type="entry name" value="Nuclear elongation and deformation protein"/>
    <property type="match status" value="1"/>
</dbReference>
<dbReference type="InParanoid" id="U5H681"/>
<dbReference type="Pfam" id="PF04571">
    <property type="entry name" value="Lipin_N"/>
    <property type="match status" value="1"/>
</dbReference>
<dbReference type="Proteomes" id="UP000017200">
    <property type="component" value="Unassembled WGS sequence"/>
</dbReference>
<dbReference type="InterPro" id="IPR023214">
    <property type="entry name" value="HAD_sf"/>
</dbReference>
<reference evidence="9" key="4">
    <citation type="submission" date="2015-06" db="UniProtKB">
        <authorList>
            <consortium name="EnsemblFungi"/>
        </authorList>
    </citation>
    <scope>IDENTIFICATION</scope>
</reference>
<sequence>MQWVAKAVQYYKDINPATLTGAIDVIVVERPSEDGAGTELACSPFHVRFGKLSVLRPIDKKVRITVNDQEIPFYMKVGETGEAFFVFETDADVPENLQTSPIAAPIQDDQLQEGDHAPGEPEYLDLNAPEGEETLPGTDLSSPTSSVYASMTQTQVNSPTMTLEPLPPVSPSLQTASKRDYNASSPARPGPSRFAKDMNGEEEEEQEQEEEGVDNDDEAEAEEADEADLAADAKAKPKKKERFTDSDHHETAKAKSASYVPAAVHYAVEKVVGIGGIALAGVAGGKKLTDAVKNDGRSSVQGLSRGQTPRDLEGGLRGENELGQSTALEKEMKHNLEGANVIAESEPGDDVVDAARRHDRDVRELLGGRSGTGRARSVLGKTTQEYSLKKSETGEVEVDVDGLKDHSGTRPHPERAGDLMLDMSGYKLDDASTINASDSVAEGETSDGEPREDDINALDEKAQEEMVAFTQSLLQSTDPKTLRNFFDPSDDQSSRAASPEPFDDNETIAPSSPDFKARHIRTYSRASSPVPSSSMSISSLQTLAAESADSDAASLTQASPRQFTLKVGSKVHVFELSLCGTEAFGQDRASDERGFAEHQVTFTQFMEHDSVADHSDLVVKYGGRYLTWSNASPVLASLAVYRKSLVDHPEHHPNLESGAKSGRRGWSSWWRGSRDRSTTSLPVKEPLDGAPTSPPISPPDSPRSLPARLDSSTPSSPALSASGDDATSAPGPVTGPEGGNNGGKHYAKTLRLTSEQLKELGLKKGMNEISFSVRSSYSGYATCSSRIFLWDSDHSVVISDIDGTITKSDALGHVFTMIGRDWTHLGVAKLYTDIARNGYKMMYLTSRAIGQADTTREYLKGIAQNNFKLPDGPVIMSPDRLMTSLHREVVLRKPEVFKMACLRDIQRLFHERSPFYAGFGNRITDALSYRSVDVPSSRIFTIDSNGEVKMELLELAGYKSSYIHMTDLVDQMFPPINRKTQPDFTDFNYWRAPMATIDLPDLSPPSPALSARSGDSSRLAFPRLGSIASSLSRRSPRPTLTTDGATTPDGTNRSVRSVTPSSPLLPATLIEEPFNLNGEYDGDEDDGQRSESESMPGSLPNDGDFERLRREALRLAEQKNGTRTPAEAYKEKVKGSSRGAERVDGDEEEEEEEEESEEDDDDEGEQGDFDDQLDFSSVPYL</sequence>
<dbReference type="Pfam" id="PF16876">
    <property type="entry name" value="Lipin_mid"/>
    <property type="match status" value="1"/>
</dbReference>
<proteinExistence type="inferred from homology"/>
<evidence type="ECO:0000256" key="2">
    <source>
        <dbReference type="ARBA" id="ARBA00005476"/>
    </source>
</evidence>
<dbReference type="GO" id="GO:0008195">
    <property type="term" value="F:phosphatidate phosphatase activity"/>
    <property type="evidence" value="ECO:0007669"/>
    <property type="project" value="UniProtKB-EC"/>
</dbReference>
<gene>
    <name evidence="8" type="ORF">MVLG_02785</name>
</gene>
<feature type="compositionally biased region" description="Acidic residues" evidence="6">
    <location>
        <begin position="444"/>
        <end position="457"/>
    </location>
</feature>
<dbReference type="STRING" id="683840.U5H681"/>
<keyword evidence="5" id="KW-0378">Hydrolase</keyword>
<feature type="region of interest" description="Disordered" evidence="6">
    <location>
        <begin position="650"/>
        <end position="745"/>
    </location>
</feature>
<dbReference type="GO" id="GO:0019432">
    <property type="term" value="P:triglyceride biosynthetic process"/>
    <property type="evidence" value="ECO:0007669"/>
    <property type="project" value="TreeGrafter"/>
</dbReference>
<keyword evidence="10" id="KW-1185">Reference proteome</keyword>
<organism evidence="8">
    <name type="scientific">Microbotryum lychnidis-dioicae (strain p1A1 Lamole / MvSl-1064)</name>
    <name type="common">Anther smut fungus</name>
    <dbReference type="NCBI Taxonomy" id="683840"/>
    <lineage>
        <taxon>Eukaryota</taxon>
        <taxon>Fungi</taxon>
        <taxon>Dikarya</taxon>
        <taxon>Basidiomycota</taxon>
        <taxon>Pucciniomycotina</taxon>
        <taxon>Microbotryomycetes</taxon>
        <taxon>Microbotryales</taxon>
        <taxon>Microbotryaceae</taxon>
        <taxon>Microbotryum</taxon>
    </lineage>
</organism>
<dbReference type="PANTHER" id="PTHR12181:SF12">
    <property type="entry name" value="PHOSPHATIDATE PHOSPHATASE"/>
    <property type="match status" value="1"/>
</dbReference>
<dbReference type="InterPro" id="IPR031703">
    <property type="entry name" value="Lipin_mid"/>
</dbReference>
<reference evidence="8" key="2">
    <citation type="submission" date="2010-11" db="EMBL/GenBank/DDBJ databases">
        <authorList>
            <consortium name="The Broad Institute Genome Sequencing Platform"/>
            <person name="Earl A."/>
            <person name="Ward D."/>
            <person name="Feldgarden M."/>
            <person name="Gevers D."/>
            <person name="Butler R."/>
            <person name="Young S.K."/>
            <person name="Zeng Q."/>
            <person name="Gargeya S."/>
            <person name="Fitzgerald M."/>
            <person name="Haas B."/>
            <person name="Abouelleil A."/>
            <person name="Alvarado L."/>
            <person name="Arachchi H.M."/>
            <person name="Berlin A."/>
            <person name="Brown A."/>
            <person name="Chapman S.B."/>
            <person name="Chen Z."/>
            <person name="Dunbar C."/>
            <person name="Freedman E."/>
            <person name="Gearin G."/>
            <person name="Gellesch M."/>
            <person name="Goldberg J."/>
            <person name="Griggs A."/>
            <person name="Gujja S."/>
            <person name="Heilman E."/>
            <person name="Heiman D."/>
            <person name="Howarth C."/>
            <person name="Larson L."/>
            <person name="Lui A."/>
            <person name="MacDonald P.J.P."/>
            <person name="Mehta T."/>
            <person name="Montmayeur A."/>
            <person name="Murphy C."/>
            <person name="Neiman D."/>
            <person name="Pearson M."/>
            <person name="Priest M."/>
            <person name="Roberts A."/>
            <person name="Saif S."/>
            <person name="Shea T."/>
            <person name="Shenoy N."/>
            <person name="Sisk P."/>
            <person name="Stolte C."/>
            <person name="Sykes S."/>
            <person name="White J."/>
            <person name="Yandava C."/>
            <person name="Wortman J."/>
            <person name="Nusbaum C."/>
            <person name="Birren B."/>
        </authorList>
    </citation>
    <scope>NUCLEOTIDE SEQUENCE</scope>
    <source>
        <strain evidence="8">P1A1 Lamole</strain>
    </source>
</reference>
<dbReference type="HOGENOM" id="CLU_002546_2_0_1"/>
<feature type="compositionally biased region" description="Acidic residues" evidence="6">
    <location>
        <begin position="200"/>
        <end position="229"/>
    </location>
</feature>
<dbReference type="InterPro" id="IPR026058">
    <property type="entry name" value="LIPIN"/>
</dbReference>
<evidence type="ECO:0000259" key="7">
    <source>
        <dbReference type="SMART" id="SM00775"/>
    </source>
</evidence>
<evidence type="ECO:0000313" key="10">
    <source>
        <dbReference type="Proteomes" id="UP000017200"/>
    </source>
</evidence>
<feature type="compositionally biased region" description="Polar residues" evidence="6">
    <location>
        <begin position="297"/>
        <end position="307"/>
    </location>
</feature>
<comment type="cofactor">
    <cofactor evidence="1">
        <name>Mg(2+)</name>
        <dbReference type="ChEBI" id="CHEBI:18420"/>
    </cofactor>
</comment>
<dbReference type="Pfam" id="PF08235">
    <property type="entry name" value="LNS2"/>
    <property type="match status" value="1"/>
</dbReference>
<feature type="region of interest" description="Disordered" evidence="6">
    <location>
        <begin position="110"/>
        <end position="257"/>
    </location>
</feature>
<reference evidence="8 10" key="3">
    <citation type="journal article" date="2015" name="BMC Genomics">
        <title>Sex and parasites: genomic and transcriptomic analysis of Microbotryum lychnidis-dioicae, the biotrophic and plant-castrating anther smut fungus.</title>
        <authorList>
            <person name="Perlin M.H."/>
            <person name="Amselem J."/>
            <person name="Fontanillas E."/>
            <person name="Toh S.S."/>
            <person name="Chen Z."/>
            <person name="Goldberg J."/>
            <person name="Duplessis S."/>
            <person name="Henrissat B."/>
            <person name="Young S."/>
            <person name="Zeng Q."/>
            <person name="Aguileta G."/>
            <person name="Petit E."/>
            <person name="Badouin H."/>
            <person name="Andrews J."/>
            <person name="Razeeq D."/>
            <person name="Gabaldon T."/>
            <person name="Quesneville H."/>
            <person name="Giraud T."/>
            <person name="Hood M.E."/>
            <person name="Schultz D.J."/>
            <person name="Cuomo C.A."/>
        </authorList>
    </citation>
    <scope>NUCLEOTIDE SEQUENCE [LARGE SCALE GENOMIC DNA]</scope>
    <source>
        <strain evidence="8">P1A1 Lamole</strain>
        <strain evidence="10">p1A1 Lamole</strain>
    </source>
</reference>
<dbReference type="GO" id="GO:0005634">
    <property type="term" value="C:nucleus"/>
    <property type="evidence" value="ECO:0007669"/>
    <property type="project" value="UniProtKB-ARBA"/>
</dbReference>
<dbReference type="AlphaFoldDB" id="U5H681"/>
<feature type="region of interest" description="Disordered" evidence="6">
    <location>
        <begin position="295"/>
        <end position="326"/>
    </location>
</feature>
<dbReference type="InterPro" id="IPR007651">
    <property type="entry name" value="Lipin_N"/>
</dbReference>
<feature type="region of interest" description="Disordered" evidence="6">
    <location>
        <begin position="1027"/>
        <end position="1181"/>
    </location>
</feature>
<feature type="compositionally biased region" description="Basic and acidic residues" evidence="6">
    <location>
        <begin position="401"/>
        <end position="417"/>
    </location>
</feature>
<feature type="compositionally biased region" description="Low complexity" evidence="6">
    <location>
        <begin position="702"/>
        <end position="722"/>
    </location>
</feature>
<name>U5H681_USTV1</name>
<dbReference type="Gene3D" id="3.40.50.1000">
    <property type="entry name" value="HAD superfamily/HAD-like"/>
    <property type="match status" value="1"/>
</dbReference>
<dbReference type="SMART" id="SM00775">
    <property type="entry name" value="LNS2"/>
    <property type="match status" value="1"/>
</dbReference>
<protein>
    <recommendedName>
        <fullName evidence="3">phosphatidate phosphatase</fullName>
        <ecNumber evidence="3">3.1.3.4</ecNumber>
    </recommendedName>
</protein>
<feature type="compositionally biased region" description="Polar residues" evidence="6">
    <location>
        <begin position="469"/>
        <end position="479"/>
    </location>
</feature>
<dbReference type="PANTHER" id="PTHR12181">
    <property type="entry name" value="LIPIN"/>
    <property type="match status" value="1"/>
</dbReference>
<dbReference type="OrthoDB" id="4567at2759"/>
<feature type="compositionally biased region" description="Basic and acidic residues" evidence="6">
    <location>
        <begin position="242"/>
        <end position="253"/>
    </location>
</feature>
<evidence type="ECO:0000313" key="8">
    <source>
        <dbReference type="EMBL" id="KDE06897.1"/>
    </source>
</evidence>
<evidence type="ECO:0000256" key="4">
    <source>
        <dbReference type="ARBA" id="ARBA00022553"/>
    </source>
</evidence>
<dbReference type="InterPro" id="IPR036412">
    <property type="entry name" value="HAD-like_sf"/>
</dbReference>
<dbReference type="SUPFAM" id="SSF56784">
    <property type="entry name" value="HAD-like"/>
    <property type="match status" value="1"/>
</dbReference>
<evidence type="ECO:0000256" key="3">
    <source>
        <dbReference type="ARBA" id="ARBA00012638"/>
    </source>
</evidence>
<feature type="compositionally biased region" description="Polar residues" evidence="6">
    <location>
        <begin position="1043"/>
        <end position="1062"/>
    </location>
</feature>
<dbReference type="EC" id="3.1.3.4" evidence="3"/>
<feature type="compositionally biased region" description="Polar residues" evidence="6">
    <location>
        <begin position="139"/>
        <end position="161"/>
    </location>
</feature>
<feature type="compositionally biased region" description="Low complexity" evidence="6">
    <location>
        <begin position="1029"/>
        <end position="1042"/>
    </location>
</feature>
<dbReference type="EnsemblFungi" id="MVLG_02785T0">
    <property type="protein sequence ID" value="MVLG_02785T0"/>
    <property type="gene ID" value="MVLG_02785"/>
</dbReference>
<evidence type="ECO:0000256" key="1">
    <source>
        <dbReference type="ARBA" id="ARBA00001946"/>
    </source>
</evidence>